<feature type="transmembrane region" description="Helical" evidence="9">
    <location>
        <begin position="84"/>
        <end position="106"/>
    </location>
</feature>
<evidence type="ECO:0000313" key="11">
    <source>
        <dbReference type="EMBL" id="NDP46818.1"/>
    </source>
</evidence>
<keyword evidence="5 9" id="KW-0812">Transmembrane</keyword>
<reference evidence="11 12" key="1">
    <citation type="submission" date="2019-09" db="EMBL/GenBank/DDBJ databases">
        <title>H2 Metabolism Revealed by Metagenomic Analysis in Subglacial Sediment of East Antarctica.</title>
        <authorList>
            <person name="Yang Z."/>
            <person name="Zhang Y."/>
            <person name="Lv Y."/>
            <person name="Yan W."/>
            <person name="Xiao X."/>
            <person name="Sun B."/>
            <person name="Ma H."/>
        </authorList>
    </citation>
    <scope>NUCLEOTIDE SEQUENCE [LARGE SCALE GENOMIC DNA]</scope>
    <source>
        <strain evidence="11">Bin2_2</strain>
    </source>
</reference>
<proteinExistence type="inferred from homology"/>
<sequence length="171" mass="18755">MRKFLDFLYDGAGWLAALFMIGTLAMVLANVLGRMFNFNPSGSDAYAGYFVAAVSFLTLAHTLKRGEHIRVTLILQHVGAKANRALEIACHVSAVLLATALAWFSIRLVWQSYTFHDISQSTDATPLWIPQLSMAIGATLLAIAFIDELVALIAGHPTRHGQQAREPARME</sequence>
<comment type="similarity">
    <text evidence="8 9">Belongs to the TRAP transporter small permease family.</text>
</comment>
<comment type="function">
    <text evidence="9">Part of the tripartite ATP-independent periplasmic (TRAP) transport system.</text>
</comment>
<feature type="domain" description="Tripartite ATP-independent periplasmic transporters DctQ component" evidence="10">
    <location>
        <begin position="25"/>
        <end position="153"/>
    </location>
</feature>
<keyword evidence="7 9" id="KW-0472">Membrane</keyword>
<dbReference type="PANTHER" id="PTHR35011">
    <property type="entry name" value="2,3-DIKETO-L-GULONATE TRAP TRANSPORTER SMALL PERMEASE PROTEIN YIAM"/>
    <property type="match status" value="1"/>
</dbReference>
<accession>A0A7C9JV10</accession>
<gene>
    <name evidence="11" type="ORF">GZ085_00225</name>
</gene>
<name>A0A7C9JV10_9PROT</name>
<evidence type="ECO:0000313" key="12">
    <source>
        <dbReference type="Proteomes" id="UP000483432"/>
    </source>
</evidence>
<dbReference type="GO" id="GO:0005886">
    <property type="term" value="C:plasma membrane"/>
    <property type="evidence" value="ECO:0007669"/>
    <property type="project" value="UniProtKB-SubCell"/>
</dbReference>
<evidence type="ECO:0000256" key="7">
    <source>
        <dbReference type="ARBA" id="ARBA00023136"/>
    </source>
</evidence>
<evidence type="ECO:0000256" key="8">
    <source>
        <dbReference type="ARBA" id="ARBA00038436"/>
    </source>
</evidence>
<dbReference type="InterPro" id="IPR007387">
    <property type="entry name" value="TRAP_DctQ"/>
</dbReference>
<evidence type="ECO:0000256" key="3">
    <source>
        <dbReference type="ARBA" id="ARBA00022475"/>
    </source>
</evidence>
<dbReference type="Pfam" id="PF04290">
    <property type="entry name" value="DctQ"/>
    <property type="match status" value="1"/>
</dbReference>
<feature type="transmembrane region" description="Helical" evidence="9">
    <location>
        <begin position="132"/>
        <end position="155"/>
    </location>
</feature>
<feature type="transmembrane region" description="Helical" evidence="9">
    <location>
        <begin position="45"/>
        <end position="63"/>
    </location>
</feature>
<keyword evidence="2 9" id="KW-0813">Transport</keyword>
<evidence type="ECO:0000256" key="9">
    <source>
        <dbReference type="RuleBase" id="RU369079"/>
    </source>
</evidence>
<keyword evidence="4 9" id="KW-0997">Cell inner membrane</keyword>
<comment type="caution">
    <text evidence="11">The sequence shown here is derived from an EMBL/GenBank/DDBJ whole genome shotgun (WGS) entry which is preliminary data.</text>
</comment>
<dbReference type="PANTHER" id="PTHR35011:SF10">
    <property type="entry name" value="TRAP TRANSPORTER SMALL PERMEASE PROTEIN"/>
    <property type="match status" value="1"/>
</dbReference>
<evidence type="ECO:0000256" key="2">
    <source>
        <dbReference type="ARBA" id="ARBA00022448"/>
    </source>
</evidence>
<feature type="transmembrane region" description="Helical" evidence="9">
    <location>
        <begin position="12"/>
        <end position="33"/>
    </location>
</feature>
<evidence type="ECO:0000259" key="10">
    <source>
        <dbReference type="Pfam" id="PF04290"/>
    </source>
</evidence>
<dbReference type="GO" id="GO:0015740">
    <property type="term" value="P:C4-dicarboxylate transport"/>
    <property type="evidence" value="ECO:0007669"/>
    <property type="project" value="TreeGrafter"/>
</dbReference>
<dbReference type="AlphaFoldDB" id="A0A7C9JV10"/>
<evidence type="ECO:0000256" key="1">
    <source>
        <dbReference type="ARBA" id="ARBA00004429"/>
    </source>
</evidence>
<evidence type="ECO:0000256" key="6">
    <source>
        <dbReference type="ARBA" id="ARBA00022989"/>
    </source>
</evidence>
<keyword evidence="3" id="KW-1003">Cell membrane</keyword>
<dbReference type="Proteomes" id="UP000483432">
    <property type="component" value="Unassembled WGS sequence"/>
</dbReference>
<organism evidence="11 12">
    <name type="scientific">Sulfuriferula multivorans</name>
    <dbReference type="NCBI Taxonomy" id="1559896"/>
    <lineage>
        <taxon>Bacteria</taxon>
        <taxon>Pseudomonadati</taxon>
        <taxon>Pseudomonadota</taxon>
        <taxon>Betaproteobacteria</taxon>
        <taxon>Nitrosomonadales</taxon>
        <taxon>Sulfuricellaceae</taxon>
        <taxon>Sulfuriferula</taxon>
    </lineage>
</organism>
<dbReference type="InterPro" id="IPR055348">
    <property type="entry name" value="DctQ"/>
</dbReference>
<evidence type="ECO:0000256" key="5">
    <source>
        <dbReference type="ARBA" id="ARBA00022692"/>
    </source>
</evidence>
<protein>
    <recommendedName>
        <fullName evidence="9">TRAP transporter small permease protein</fullName>
    </recommendedName>
</protein>
<comment type="subunit">
    <text evidence="9">The complex comprises the extracytoplasmic solute receptor protein and the two transmembrane proteins.</text>
</comment>
<keyword evidence="6 9" id="KW-1133">Transmembrane helix</keyword>
<dbReference type="GO" id="GO:0022857">
    <property type="term" value="F:transmembrane transporter activity"/>
    <property type="evidence" value="ECO:0007669"/>
    <property type="project" value="UniProtKB-UniRule"/>
</dbReference>
<evidence type="ECO:0000256" key="4">
    <source>
        <dbReference type="ARBA" id="ARBA00022519"/>
    </source>
</evidence>
<dbReference type="EMBL" id="JAAFGW010000002">
    <property type="protein sequence ID" value="NDP46818.1"/>
    <property type="molecule type" value="Genomic_DNA"/>
</dbReference>
<comment type="subcellular location">
    <subcellularLocation>
        <location evidence="1 9">Cell inner membrane</location>
        <topology evidence="1 9">Multi-pass membrane protein</topology>
    </subcellularLocation>
</comment>